<protein>
    <recommendedName>
        <fullName evidence="10">SLC41A/MgtE integral membrane domain-containing protein</fullName>
    </recommendedName>
</protein>
<evidence type="ECO:0000256" key="4">
    <source>
        <dbReference type="ARBA" id="ARBA00022692"/>
    </source>
</evidence>
<evidence type="ECO:0000256" key="5">
    <source>
        <dbReference type="ARBA" id="ARBA00022842"/>
    </source>
</evidence>
<comment type="subcellular location">
    <subcellularLocation>
        <location evidence="1">Membrane</location>
        <topology evidence="1">Multi-pass membrane protein</topology>
    </subcellularLocation>
</comment>
<keyword evidence="5" id="KW-0460">Magnesium</keyword>
<keyword evidence="7" id="KW-0406">Ion transport</keyword>
<keyword evidence="8 9" id="KW-0472">Membrane</keyword>
<dbReference type="SUPFAM" id="SSF161093">
    <property type="entry name" value="MgtE membrane domain-like"/>
    <property type="match status" value="2"/>
</dbReference>
<keyword evidence="12" id="KW-1185">Reference proteome</keyword>
<dbReference type="PANTHER" id="PTHR16228:SF7">
    <property type="entry name" value="SLC41A_MGTE INTEGRAL MEMBRANE DOMAIN-CONTAINING PROTEIN"/>
    <property type="match status" value="1"/>
</dbReference>
<accession>A0A4S4KHP1</accession>
<evidence type="ECO:0000256" key="1">
    <source>
        <dbReference type="ARBA" id="ARBA00004141"/>
    </source>
</evidence>
<comment type="caution">
    <text evidence="11">The sequence shown here is derived from an EMBL/GenBank/DDBJ whole genome shotgun (WGS) entry which is preliminary data.</text>
</comment>
<feature type="transmembrane region" description="Helical" evidence="9">
    <location>
        <begin position="252"/>
        <end position="273"/>
    </location>
</feature>
<feature type="domain" description="SLC41A/MgtE integral membrane" evidence="10">
    <location>
        <begin position="11"/>
        <end position="114"/>
    </location>
</feature>
<keyword evidence="6 9" id="KW-1133">Transmembrane helix</keyword>
<dbReference type="InterPro" id="IPR045349">
    <property type="entry name" value="SLC41A1-3"/>
</dbReference>
<gene>
    <name evidence="11" type="ORF">EW026_g4516</name>
</gene>
<dbReference type="Proteomes" id="UP000309038">
    <property type="component" value="Unassembled WGS sequence"/>
</dbReference>
<evidence type="ECO:0000256" key="6">
    <source>
        <dbReference type="ARBA" id="ARBA00022989"/>
    </source>
</evidence>
<evidence type="ECO:0000256" key="9">
    <source>
        <dbReference type="SAM" id="Phobius"/>
    </source>
</evidence>
<sequence>MSRVDELIMIIPVVLNLKGNLEMNLSARLGTAANIGELDKPKARRAIILGNLSLLQVQATVVSFVAALVASGLSRIMPRPAPETSLLEDNSPVVSAVNIMLIGTPIPLIMIIILTAAAIGWTVVTRRNLHVKHLLLEGWVPLFAAMIISCGTGIVLDLFVSRYEGFALLAAVISGLPGNVGSILVSRLSTALHATTYTPPLPSASTDTFVKPPSPHPPTPRLVMITLLCVTFPIEIAFLATLRALGWLHVPFIFLIFSLLFFCVAVVASLFLAKNVDRFAVETQP</sequence>
<feature type="transmembrane region" description="Helical" evidence="9">
    <location>
        <begin position="48"/>
        <end position="73"/>
    </location>
</feature>
<reference evidence="11 12" key="1">
    <citation type="submission" date="2019-02" db="EMBL/GenBank/DDBJ databases">
        <title>Genome sequencing of the rare red list fungi Phlebia centrifuga.</title>
        <authorList>
            <person name="Buettner E."/>
            <person name="Kellner H."/>
        </authorList>
    </citation>
    <scope>NUCLEOTIDE SEQUENCE [LARGE SCALE GENOMIC DNA]</scope>
    <source>
        <strain evidence="11 12">DSM 108282</strain>
    </source>
</reference>
<dbReference type="GO" id="GO:0008324">
    <property type="term" value="F:monoatomic cation transmembrane transporter activity"/>
    <property type="evidence" value="ECO:0007669"/>
    <property type="project" value="InterPro"/>
</dbReference>
<dbReference type="EMBL" id="SGPJ01000164">
    <property type="protein sequence ID" value="THG97496.1"/>
    <property type="molecule type" value="Genomic_DNA"/>
</dbReference>
<feature type="transmembrane region" description="Helical" evidence="9">
    <location>
        <begin position="136"/>
        <end position="160"/>
    </location>
</feature>
<feature type="transmembrane region" description="Helical" evidence="9">
    <location>
        <begin position="222"/>
        <end position="246"/>
    </location>
</feature>
<name>A0A4S4KHP1_9APHY</name>
<dbReference type="InterPro" id="IPR006667">
    <property type="entry name" value="SLC41_membr_dom"/>
</dbReference>
<comment type="similarity">
    <text evidence="2">Belongs to the SLC41A transporter family.</text>
</comment>
<dbReference type="PANTHER" id="PTHR16228">
    <property type="entry name" value="DIVALENT CATION TRANSPORTER SOLUTE CARRIER FAMILY 41"/>
    <property type="match status" value="1"/>
</dbReference>
<evidence type="ECO:0000313" key="11">
    <source>
        <dbReference type="EMBL" id="THG97496.1"/>
    </source>
</evidence>
<evidence type="ECO:0000259" key="10">
    <source>
        <dbReference type="Pfam" id="PF01769"/>
    </source>
</evidence>
<feature type="transmembrane region" description="Helical" evidence="9">
    <location>
        <begin position="93"/>
        <end position="124"/>
    </location>
</feature>
<dbReference type="Pfam" id="PF01769">
    <property type="entry name" value="MgtE"/>
    <property type="match status" value="1"/>
</dbReference>
<proteinExistence type="inferred from homology"/>
<evidence type="ECO:0000313" key="12">
    <source>
        <dbReference type="Proteomes" id="UP000309038"/>
    </source>
</evidence>
<dbReference type="AlphaFoldDB" id="A0A4S4KHP1"/>
<keyword evidence="3" id="KW-0813">Transport</keyword>
<dbReference type="Gene3D" id="1.10.357.20">
    <property type="entry name" value="SLC41 divalent cation transporters, integral membrane domain"/>
    <property type="match status" value="2"/>
</dbReference>
<dbReference type="GO" id="GO:0005886">
    <property type="term" value="C:plasma membrane"/>
    <property type="evidence" value="ECO:0007669"/>
    <property type="project" value="TreeGrafter"/>
</dbReference>
<keyword evidence="4 9" id="KW-0812">Transmembrane</keyword>
<feature type="transmembrane region" description="Helical" evidence="9">
    <location>
        <begin position="166"/>
        <end position="185"/>
    </location>
</feature>
<dbReference type="InterPro" id="IPR036739">
    <property type="entry name" value="SLC41_membr_dom_sf"/>
</dbReference>
<evidence type="ECO:0000256" key="7">
    <source>
        <dbReference type="ARBA" id="ARBA00023065"/>
    </source>
</evidence>
<evidence type="ECO:0000256" key="2">
    <source>
        <dbReference type="ARBA" id="ARBA00009749"/>
    </source>
</evidence>
<evidence type="ECO:0000256" key="8">
    <source>
        <dbReference type="ARBA" id="ARBA00023136"/>
    </source>
</evidence>
<evidence type="ECO:0000256" key="3">
    <source>
        <dbReference type="ARBA" id="ARBA00022448"/>
    </source>
</evidence>
<organism evidence="11 12">
    <name type="scientific">Hermanssonia centrifuga</name>
    <dbReference type="NCBI Taxonomy" id="98765"/>
    <lineage>
        <taxon>Eukaryota</taxon>
        <taxon>Fungi</taxon>
        <taxon>Dikarya</taxon>
        <taxon>Basidiomycota</taxon>
        <taxon>Agaricomycotina</taxon>
        <taxon>Agaricomycetes</taxon>
        <taxon>Polyporales</taxon>
        <taxon>Meruliaceae</taxon>
        <taxon>Hermanssonia</taxon>
    </lineage>
</organism>